<dbReference type="GeneID" id="18586868"/>
<dbReference type="RefSeq" id="XP_017984214.1">
    <property type="nucleotide sequence ID" value="XM_018128725.1"/>
</dbReference>
<reference evidence="3" key="1">
    <citation type="journal article" date="1997" name="Nucleic Acids Res.">
        <title>tRNAscan-SE: a program for improved detection of transfer RNA genes in genomic sequence.</title>
        <authorList>
            <person name="Lowe T.M."/>
            <person name="Eddy S.R."/>
        </authorList>
    </citation>
    <scope>NUCLEOTIDE SEQUENCE [LARGE SCALE GENOMIC DNA]</scope>
    <source>
        <strain evidence="3">r\B97-61/B2</strain>
    </source>
</reference>
<dbReference type="PANTHER" id="PTHR34210">
    <property type="entry name" value="OS01G0252900 PROTEIN"/>
    <property type="match status" value="1"/>
</dbReference>
<feature type="compositionally biased region" description="Polar residues" evidence="2">
    <location>
        <begin position="131"/>
        <end position="141"/>
    </location>
</feature>
<dbReference type="InterPro" id="IPR036176">
    <property type="entry name" value="E2_sf"/>
</dbReference>
<evidence type="ECO:0000313" key="4">
    <source>
        <dbReference type="RefSeq" id="XP_017984214.1"/>
    </source>
</evidence>
<dbReference type="PANTHER" id="PTHR34210:SF4">
    <property type="match status" value="1"/>
</dbReference>
<name>A0AB32WY92_THECC</name>
<dbReference type="KEGG" id="tcc:18586868"/>
<dbReference type="AlphaFoldDB" id="A0AB32WY92"/>
<protein>
    <submittedName>
        <fullName evidence="4">Uncharacterized protein LOC18586868</fullName>
    </submittedName>
</protein>
<reference evidence="4" key="2">
    <citation type="submission" date="2025-08" db="UniProtKB">
        <authorList>
            <consortium name="RefSeq"/>
        </authorList>
    </citation>
    <scope>IDENTIFICATION</scope>
</reference>
<dbReference type="Proteomes" id="UP000694886">
    <property type="component" value="Chromosome 10"/>
</dbReference>
<dbReference type="Gramene" id="Tc10v2_t009920.1">
    <property type="protein sequence ID" value="Tc10v2_p009920.1"/>
    <property type="gene ID" value="Tc10v2_g009920"/>
</dbReference>
<feature type="region of interest" description="Disordered" evidence="2">
    <location>
        <begin position="120"/>
        <end position="160"/>
    </location>
</feature>
<organism evidence="3 4">
    <name type="scientific">Theobroma cacao</name>
    <name type="common">Cacao</name>
    <name type="synonym">Cocoa</name>
    <dbReference type="NCBI Taxonomy" id="3641"/>
    <lineage>
        <taxon>Eukaryota</taxon>
        <taxon>Viridiplantae</taxon>
        <taxon>Streptophyta</taxon>
        <taxon>Embryophyta</taxon>
        <taxon>Tracheophyta</taxon>
        <taxon>Spermatophyta</taxon>
        <taxon>Magnoliopsida</taxon>
        <taxon>eudicotyledons</taxon>
        <taxon>Gunneridae</taxon>
        <taxon>Pentapetalae</taxon>
        <taxon>rosids</taxon>
        <taxon>malvids</taxon>
        <taxon>Malvales</taxon>
        <taxon>Malvaceae</taxon>
        <taxon>Byttnerioideae</taxon>
        <taxon>Theobroma</taxon>
    </lineage>
</organism>
<evidence type="ECO:0000256" key="2">
    <source>
        <dbReference type="SAM" id="MobiDB-lite"/>
    </source>
</evidence>
<evidence type="ECO:0000256" key="1">
    <source>
        <dbReference type="SAM" id="Coils"/>
    </source>
</evidence>
<dbReference type="SUPFAM" id="SSF109843">
    <property type="entry name" value="CAPPD, an extracellular domain of amyloid beta A4 protein"/>
    <property type="match status" value="1"/>
</dbReference>
<evidence type="ECO:0000313" key="3">
    <source>
        <dbReference type="Proteomes" id="UP000694886"/>
    </source>
</evidence>
<sequence>MEIGYEDNPSPLTFEGLERKFHDEIMQLVKEQSDAEDKEIARHKEKIMEINTRYQEKLSALRAQHANRREEVLLKELQTRLHQYQQAGISSHPNSGLQDARGYGGTAVAAAAGETRGYTTGQFDSYRDQSRFNAGQTTQGSEARVPYPEGHFNHTSAQYF</sequence>
<feature type="coiled-coil region" evidence="1">
    <location>
        <begin position="26"/>
        <end position="87"/>
    </location>
</feature>
<keyword evidence="1" id="KW-0175">Coiled coil</keyword>
<proteinExistence type="predicted"/>
<accession>A0AB32WY92</accession>
<gene>
    <name evidence="4" type="primary">LOC18586868</name>
</gene>